<evidence type="ECO:0008006" key="3">
    <source>
        <dbReference type="Google" id="ProtNLM"/>
    </source>
</evidence>
<dbReference type="EMBL" id="WHWB01032043">
    <property type="protein sequence ID" value="KAJ7427165.1"/>
    <property type="molecule type" value="Genomic_DNA"/>
</dbReference>
<name>A0ABQ9DXF7_9PASS</name>
<reference evidence="1" key="1">
    <citation type="submission" date="2019-10" db="EMBL/GenBank/DDBJ databases">
        <authorList>
            <person name="Soares A.E.R."/>
            <person name="Aleixo A."/>
            <person name="Schneider P."/>
            <person name="Miyaki C.Y."/>
            <person name="Schneider M.P."/>
            <person name="Mello C."/>
            <person name="Vasconcelos A.T.R."/>
        </authorList>
    </citation>
    <scope>NUCLEOTIDE SEQUENCE</scope>
    <source>
        <tissue evidence="1">Muscle</tissue>
    </source>
</reference>
<evidence type="ECO:0000313" key="1">
    <source>
        <dbReference type="EMBL" id="KAJ7427165.1"/>
    </source>
</evidence>
<comment type="caution">
    <text evidence="1">The sequence shown here is derived from an EMBL/GenBank/DDBJ whole genome shotgun (WGS) entry which is preliminary data.</text>
</comment>
<organism evidence="1 2">
    <name type="scientific">Willisornis vidua</name>
    <name type="common">Xingu scale-backed antbird</name>
    <dbReference type="NCBI Taxonomy" id="1566151"/>
    <lineage>
        <taxon>Eukaryota</taxon>
        <taxon>Metazoa</taxon>
        <taxon>Chordata</taxon>
        <taxon>Craniata</taxon>
        <taxon>Vertebrata</taxon>
        <taxon>Euteleostomi</taxon>
        <taxon>Archelosauria</taxon>
        <taxon>Archosauria</taxon>
        <taxon>Dinosauria</taxon>
        <taxon>Saurischia</taxon>
        <taxon>Theropoda</taxon>
        <taxon>Coelurosauria</taxon>
        <taxon>Aves</taxon>
        <taxon>Neognathae</taxon>
        <taxon>Neoaves</taxon>
        <taxon>Telluraves</taxon>
        <taxon>Australaves</taxon>
        <taxon>Passeriformes</taxon>
        <taxon>Thamnophilidae</taxon>
        <taxon>Willisornis</taxon>
    </lineage>
</organism>
<protein>
    <recommendedName>
        <fullName evidence="3">DUF4371 domain-containing protein</fullName>
    </recommendedName>
</protein>
<keyword evidence="2" id="KW-1185">Reference proteome</keyword>
<accession>A0ABQ9DXF7</accession>
<gene>
    <name evidence="1" type="ORF">WISP_09242</name>
</gene>
<sequence length="239" mass="26473">MLTIEESLVWSNYIPAKRGLIDTAASAALFFSRKGWFNTFVSNNDSGIKLILNKFAEDTKLCSVVDVLELRDAIQRDPDRLERYDDKEIKKKMEVFVVIEQYIGLVDATAIIVTICVELEGQEHVTKHEYMKGRGDSVDEGKAVMSAWSSVKPLTPPPMTYSWKSWQSMAGTGALFAGDCQALEQAAQGDDGVTLPGDVQEMTGCGTLCHYLVDNVVSGQRLYSMIVDEFSNLNVSVIL</sequence>
<proteinExistence type="predicted"/>
<evidence type="ECO:0000313" key="2">
    <source>
        <dbReference type="Proteomes" id="UP001145742"/>
    </source>
</evidence>
<dbReference type="Proteomes" id="UP001145742">
    <property type="component" value="Unassembled WGS sequence"/>
</dbReference>